<organism evidence="7 8">
    <name type="scientific">Paraglaciecola hydrolytica</name>
    <dbReference type="NCBI Taxonomy" id="1799789"/>
    <lineage>
        <taxon>Bacteria</taxon>
        <taxon>Pseudomonadati</taxon>
        <taxon>Pseudomonadota</taxon>
        <taxon>Gammaproteobacteria</taxon>
        <taxon>Alteromonadales</taxon>
        <taxon>Alteromonadaceae</taxon>
        <taxon>Paraglaciecola</taxon>
    </lineage>
</organism>
<keyword evidence="8" id="KW-1185">Reference proteome</keyword>
<dbReference type="NCBIfam" id="TIGR01730">
    <property type="entry name" value="RND_mfp"/>
    <property type="match status" value="1"/>
</dbReference>
<dbReference type="InterPro" id="IPR058790">
    <property type="entry name" value="BSH_CusB"/>
</dbReference>
<dbReference type="PANTHER" id="PTHR30097:SF15">
    <property type="entry name" value="CATION EFFLUX SYSTEM PROTEIN CUSB"/>
    <property type="match status" value="1"/>
</dbReference>
<accession>A0A148KL18</accession>
<dbReference type="SUPFAM" id="SSF111369">
    <property type="entry name" value="HlyD-like secretion proteins"/>
    <property type="match status" value="1"/>
</dbReference>
<dbReference type="OrthoDB" id="9806939at2"/>
<dbReference type="InterPro" id="IPR042230">
    <property type="entry name" value="CusF_sf"/>
</dbReference>
<dbReference type="Pfam" id="PF11604">
    <property type="entry name" value="CusF_Ec"/>
    <property type="match status" value="1"/>
</dbReference>
<dbReference type="Gene3D" id="2.40.50.100">
    <property type="match status" value="1"/>
</dbReference>
<dbReference type="Pfam" id="PF25869">
    <property type="entry name" value="3HB_CusB"/>
    <property type="match status" value="1"/>
</dbReference>
<evidence type="ECO:0000256" key="2">
    <source>
        <dbReference type="ARBA" id="ARBA00022448"/>
    </source>
</evidence>
<dbReference type="Gene3D" id="2.40.50.320">
    <property type="entry name" value="Copper binding periplasmic protein CusF"/>
    <property type="match status" value="1"/>
</dbReference>
<evidence type="ECO:0000259" key="6">
    <source>
        <dbReference type="Pfam" id="PF25954"/>
    </source>
</evidence>
<dbReference type="InterPro" id="IPR058792">
    <property type="entry name" value="Beta-barrel_RND_2"/>
</dbReference>
<dbReference type="Pfam" id="PF25919">
    <property type="entry name" value="BSH_CusB"/>
    <property type="match status" value="1"/>
</dbReference>
<protein>
    <submittedName>
        <fullName evidence="7">Efflux transporter periplasmic adaptor subunit</fullName>
    </submittedName>
</protein>
<dbReference type="PANTHER" id="PTHR30097">
    <property type="entry name" value="CATION EFFLUX SYSTEM PROTEIN CUSB"/>
    <property type="match status" value="1"/>
</dbReference>
<dbReference type="GO" id="GO:0016020">
    <property type="term" value="C:membrane"/>
    <property type="evidence" value="ECO:0007669"/>
    <property type="project" value="InterPro"/>
</dbReference>
<feature type="domain" description="CusB-like beta-barrel" evidence="6">
    <location>
        <begin position="244"/>
        <end position="320"/>
    </location>
</feature>
<dbReference type="RefSeq" id="WP_068381877.1">
    <property type="nucleotide sequence ID" value="NZ_LSNE01000018.1"/>
</dbReference>
<keyword evidence="2" id="KW-0813">Transport</keyword>
<dbReference type="STRING" id="1799789.AX660_02300"/>
<feature type="domain" description="CusB-like barrel-sandwich hybrid" evidence="5">
    <location>
        <begin position="124"/>
        <end position="239"/>
    </location>
</feature>
<reference evidence="8" key="1">
    <citation type="submission" date="2016-02" db="EMBL/GenBank/DDBJ databases">
        <authorList>
            <person name="Schultz-Johansen M."/>
            <person name="Glaring M.A."/>
            <person name="Bech P.K."/>
            <person name="Stougaard P."/>
        </authorList>
    </citation>
    <scope>NUCLEOTIDE SEQUENCE [LARGE SCALE GENOMIC DNA]</scope>
    <source>
        <strain evidence="8">S66</strain>
    </source>
</reference>
<evidence type="ECO:0000313" key="8">
    <source>
        <dbReference type="Proteomes" id="UP000070299"/>
    </source>
</evidence>
<dbReference type="Gene3D" id="2.40.420.20">
    <property type="match status" value="1"/>
</dbReference>
<dbReference type="Proteomes" id="UP000070299">
    <property type="component" value="Unassembled WGS sequence"/>
</dbReference>
<name>A0A148KL18_9ALTE</name>
<comment type="similarity">
    <text evidence="1">Belongs to the membrane fusion protein (MFP) (TC 8.A.1) family.</text>
</comment>
<evidence type="ECO:0000259" key="5">
    <source>
        <dbReference type="Pfam" id="PF25919"/>
    </source>
</evidence>
<proteinExistence type="inferred from homology"/>
<dbReference type="InterPro" id="IPR051909">
    <property type="entry name" value="MFP_Cation_Efflux"/>
</dbReference>
<dbReference type="InterPro" id="IPR021647">
    <property type="entry name" value="CusF_Ec"/>
</dbReference>
<dbReference type="GO" id="GO:0015679">
    <property type="term" value="P:plasma membrane copper ion transport"/>
    <property type="evidence" value="ECO:0007669"/>
    <property type="project" value="TreeGrafter"/>
</dbReference>
<dbReference type="Pfam" id="PF25954">
    <property type="entry name" value="Beta-barrel_RND_2"/>
    <property type="match status" value="1"/>
</dbReference>
<sequence length="508" mass="55953">MKAVVTGLSGLVVGVALTLFFATNQSHDMTSDTAGSGASNEPLYWVAPMDPNYRRDQPGKSPMGMDLVPVYAQDSQQKEQVGVIKIEPNVINNLGVRTAKVQRQSLHVPINTVGYVGYNQDTLVHIHPRVEGWVDKLYVKTTGQQVTKGEPLYALYSPQLVNAQEEFLLARNRQNTNLSTAALERLKALQMPAAAITQLTNTGKVQQTVIFSAPQSGVVDNLNIREGFFVKPGTTLLSIGALDEVWVEAEVFERQASLVKAGLSATMTLGFLPGEVWQGKLDYIYPTLDAVTRTVRVRLRFANPQRKLKPNMFAQITIHSDLNQDSLLVPKEAVIRTGQQDRVVLALGQGQFKSVAVKLGLVTADQAQILAGLAEDEEVVTSAQFLLDSESSISSDFKRMFHGDNEQQMNMASESQADSTPSIQSASVSGKILQIDPSQRIITIHRGPIEKWQRPAATVDFILATDLNIDDLSSEQNIHFTFEIQQGEFVITDIMPDHSKHMQMESKP</sequence>
<evidence type="ECO:0000259" key="3">
    <source>
        <dbReference type="Pfam" id="PF19335"/>
    </source>
</evidence>
<dbReference type="GO" id="GO:0046914">
    <property type="term" value="F:transition metal ion binding"/>
    <property type="evidence" value="ECO:0007669"/>
    <property type="project" value="TreeGrafter"/>
</dbReference>
<gene>
    <name evidence="7" type="ORF">AX660_02300</name>
</gene>
<feature type="domain" description="Heavy metal binding" evidence="3">
    <location>
        <begin position="44"/>
        <end position="70"/>
    </location>
</feature>
<dbReference type="GO" id="GO:0030288">
    <property type="term" value="C:outer membrane-bounded periplasmic space"/>
    <property type="evidence" value="ECO:0007669"/>
    <property type="project" value="TreeGrafter"/>
</dbReference>
<evidence type="ECO:0000256" key="1">
    <source>
        <dbReference type="ARBA" id="ARBA00009477"/>
    </source>
</evidence>
<dbReference type="InterPro" id="IPR058791">
    <property type="entry name" value="3HB_CusB"/>
</dbReference>
<dbReference type="GO" id="GO:0022857">
    <property type="term" value="F:transmembrane transporter activity"/>
    <property type="evidence" value="ECO:0007669"/>
    <property type="project" value="InterPro"/>
</dbReference>
<dbReference type="InterPro" id="IPR006143">
    <property type="entry name" value="RND_pump_MFP"/>
</dbReference>
<dbReference type="Pfam" id="PF19335">
    <property type="entry name" value="HMBD"/>
    <property type="match status" value="1"/>
</dbReference>
<dbReference type="InterPro" id="IPR045800">
    <property type="entry name" value="HMBD"/>
</dbReference>
<feature type="domain" description="CusB-like three alpha-helical bundle" evidence="4">
    <location>
        <begin position="160"/>
        <end position="207"/>
    </location>
</feature>
<dbReference type="Gene3D" id="6.10.140.730">
    <property type="match status" value="1"/>
</dbReference>
<comment type="caution">
    <text evidence="7">The sequence shown here is derived from an EMBL/GenBank/DDBJ whole genome shotgun (WGS) entry which is preliminary data.</text>
</comment>
<dbReference type="FunFam" id="2.40.30.170:FF:000010">
    <property type="entry name" value="Efflux RND transporter periplasmic adaptor subunit"/>
    <property type="match status" value="1"/>
</dbReference>
<dbReference type="AlphaFoldDB" id="A0A148KL18"/>
<evidence type="ECO:0000259" key="4">
    <source>
        <dbReference type="Pfam" id="PF25869"/>
    </source>
</evidence>
<dbReference type="Gene3D" id="2.40.30.170">
    <property type="match status" value="1"/>
</dbReference>
<dbReference type="EMBL" id="LSNE01000018">
    <property type="protein sequence ID" value="KXI26955.1"/>
    <property type="molecule type" value="Genomic_DNA"/>
</dbReference>
<evidence type="ECO:0000313" key="7">
    <source>
        <dbReference type="EMBL" id="KXI26955.1"/>
    </source>
</evidence>
<dbReference type="GO" id="GO:0060003">
    <property type="term" value="P:copper ion export"/>
    <property type="evidence" value="ECO:0007669"/>
    <property type="project" value="TreeGrafter"/>
</dbReference>